<evidence type="ECO:0000313" key="4">
    <source>
        <dbReference type="EMBL" id="CAB5231502.1"/>
    </source>
</evidence>
<protein>
    <submittedName>
        <fullName evidence="2">Uncharacterized protein</fullName>
    </submittedName>
</protein>
<sequence length="98" mass="11054">MADKEVKDLSLEQAYAKYTSGLLDAKSAYFFSMVSECECGNSQGVLCMQSWHQEMRDTLKYALELQPHPVINERVWIPCDVCACVGCSEGNCCEHEHI</sequence>
<dbReference type="EMBL" id="LR797185">
    <property type="protein sequence ID" value="CAB4192760.1"/>
    <property type="molecule type" value="Genomic_DNA"/>
</dbReference>
<evidence type="ECO:0000313" key="3">
    <source>
        <dbReference type="EMBL" id="CAB4192760.1"/>
    </source>
</evidence>
<dbReference type="EMBL" id="LR796919">
    <property type="protein sequence ID" value="CAB4175162.1"/>
    <property type="molecule type" value="Genomic_DNA"/>
</dbReference>
<dbReference type="EMBL" id="LR797071">
    <property type="protein sequence ID" value="CAB4184993.1"/>
    <property type="molecule type" value="Genomic_DNA"/>
</dbReference>
<gene>
    <name evidence="2" type="ORF">UFOVP1131_107</name>
    <name evidence="3" type="ORF">UFOVP1245_79</name>
    <name evidence="4" type="ORF">UFOVP1582_99</name>
    <name evidence="1" type="ORF">UFOVP966_121</name>
</gene>
<evidence type="ECO:0000313" key="2">
    <source>
        <dbReference type="EMBL" id="CAB4184993.1"/>
    </source>
</evidence>
<accession>A0A6J5QKV1</accession>
<dbReference type="EMBL" id="LR798428">
    <property type="protein sequence ID" value="CAB5231502.1"/>
    <property type="molecule type" value="Genomic_DNA"/>
</dbReference>
<name>A0A6J5QKV1_9CAUD</name>
<evidence type="ECO:0000313" key="1">
    <source>
        <dbReference type="EMBL" id="CAB4175162.1"/>
    </source>
</evidence>
<reference evidence="2" key="1">
    <citation type="submission" date="2020-05" db="EMBL/GenBank/DDBJ databases">
        <authorList>
            <person name="Chiriac C."/>
            <person name="Salcher M."/>
            <person name="Ghai R."/>
            <person name="Kavagutti S V."/>
        </authorList>
    </citation>
    <scope>NUCLEOTIDE SEQUENCE</scope>
</reference>
<organism evidence="2">
    <name type="scientific">uncultured Caudovirales phage</name>
    <dbReference type="NCBI Taxonomy" id="2100421"/>
    <lineage>
        <taxon>Viruses</taxon>
        <taxon>Duplodnaviria</taxon>
        <taxon>Heunggongvirae</taxon>
        <taxon>Uroviricota</taxon>
        <taxon>Caudoviricetes</taxon>
        <taxon>Peduoviridae</taxon>
        <taxon>Maltschvirus</taxon>
        <taxon>Maltschvirus maltsch</taxon>
    </lineage>
</organism>
<proteinExistence type="predicted"/>